<gene>
    <name evidence="2" type="ORF">Sradi_0007600</name>
</gene>
<protein>
    <submittedName>
        <fullName evidence="2">Ribonuclease H protein</fullName>
    </submittedName>
</protein>
<dbReference type="PANTHER" id="PTHR33116:SF80">
    <property type="entry name" value="REVERSE TRANSCRIPTASE ZINC-BINDING DOMAIN-CONTAINING PROTEIN"/>
    <property type="match status" value="1"/>
</dbReference>
<proteinExistence type="predicted"/>
<dbReference type="EMBL" id="JACGWJ010000001">
    <property type="protein sequence ID" value="KAL0440687.1"/>
    <property type="molecule type" value="Genomic_DNA"/>
</dbReference>
<sequence>MESLKPDVCWTSSTDQISPKHPALLLGIGINWTRLCQSAWDQICRPKEEGGLGFHNILVINKALMLKHLWKIVQNDRHSIWVDWILHHRLRNNSLWTFNGSTGSWGWKKIIKLRPVQRGLIYQVGNGTTFKLWQDIWHQQGPLSIAFPRGPEVTGWPLNSFLSRALQHGHWSWPNHNDPDISEIVSQLPLVHQNSPDTIMWRHASGQFSVKSATELIQPPNDRVVWHGLLQGRYKIPRHNFILWLAILEKLSTLDKHWISRGDNGCVLCDGQYVESHDHLFFNCLYTRRCLQIVQRQVGSTGLSRAGSNALNGLVKDGDLNT</sequence>
<accession>A0AAW2WJN0</accession>
<evidence type="ECO:0000259" key="1">
    <source>
        <dbReference type="Pfam" id="PF13966"/>
    </source>
</evidence>
<dbReference type="PANTHER" id="PTHR33116">
    <property type="entry name" value="REVERSE TRANSCRIPTASE ZINC-BINDING DOMAIN-CONTAINING PROTEIN-RELATED-RELATED"/>
    <property type="match status" value="1"/>
</dbReference>
<comment type="caution">
    <text evidence="2">The sequence shown here is derived from an EMBL/GenBank/DDBJ whole genome shotgun (WGS) entry which is preliminary data.</text>
</comment>
<dbReference type="AlphaFoldDB" id="A0AAW2WJN0"/>
<dbReference type="Pfam" id="PF13966">
    <property type="entry name" value="zf-RVT"/>
    <property type="match status" value="1"/>
</dbReference>
<feature type="domain" description="Reverse transcriptase zinc-binding" evidence="1">
    <location>
        <begin position="208"/>
        <end position="289"/>
    </location>
</feature>
<reference evidence="2" key="1">
    <citation type="submission" date="2020-06" db="EMBL/GenBank/DDBJ databases">
        <authorList>
            <person name="Li T."/>
            <person name="Hu X."/>
            <person name="Zhang T."/>
            <person name="Song X."/>
            <person name="Zhang H."/>
            <person name="Dai N."/>
            <person name="Sheng W."/>
            <person name="Hou X."/>
            <person name="Wei L."/>
        </authorList>
    </citation>
    <scope>NUCLEOTIDE SEQUENCE</scope>
    <source>
        <strain evidence="2">G02</strain>
        <tissue evidence="2">Leaf</tissue>
    </source>
</reference>
<dbReference type="InterPro" id="IPR026960">
    <property type="entry name" value="RVT-Znf"/>
</dbReference>
<reference evidence="2" key="2">
    <citation type="journal article" date="2024" name="Plant">
        <title>Genomic evolution and insights into agronomic trait innovations of Sesamum species.</title>
        <authorList>
            <person name="Miao H."/>
            <person name="Wang L."/>
            <person name="Qu L."/>
            <person name="Liu H."/>
            <person name="Sun Y."/>
            <person name="Le M."/>
            <person name="Wang Q."/>
            <person name="Wei S."/>
            <person name="Zheng Y."/>
            <person name="Lin W."/>
            <person name="Duan Y."/>
            <person name="Cao H."/>
            <person name="Xiong S."/>
            <person name="Wang X."/>
            <person name="Wei L."/>
            <person name="Li C."/>
            <person name="Ma Q."/>
            <person name="Ju M."/>
            <person name="Zhao R."/>
            <person name="Li G."/>
            <person name="Mu C."/>
            <person name="Tian Q."/>
            <person name="Mei H."/>
            <person name="Zhang T."/>
            <person name="Gao T."/>
            <person name="Zhang H."/>
        </authorList>
    </citation>
    <scope>NUCLEOTIDE SEQUENCE</scope>
    <source>
        <strain evidence="2">G02</strain>
    </source>
</reference>
<organism evidence="2">
    <name type="scientific">Sesamum radiatum</name>
    <name type="common">Black benniseed</name>
    <dbReference type="NCBI Taxonomy" id="300843"/>
    <lineage>
        <taxon>Eukaryota</taxon>
        <taxon>Viridiplantae</taxon>
        <taxon>Streptophyta</taxon>
        <taxon>Embryophyta</taxon>
        <taxon>Tracheophyta</taxon>
        <taxon>Spermatophyta</taxon>
        <taxon>Magnoliopsida</taxon>
        <taxon>eudicotyledons</taxon>
        <taxon>Gunneridae</taxon>
        <taxon>Pentapetalae</taxon>
        <taxon>asterids</taxon>
        <taxon>lamiids</taxon>
        <taxon>Lamiales</taxon>
        <taxon>Pedaliaceae</taxon>
        <taxon>Sesamum</taxon>
    </lineage>
</organism>
<evidence type="ECO:0000313" key="2">
    <source>
        <dbReference type="EMBL" id="KAL0440687.1"/>
    </source>
</evidence>
<name>A0AAW2WJN0_SESRA</name>